<dbReference type="GO" id="GO:0005524">
    <property type="term" value="F:ATP binding"/>
    <property type="evidence" value="ECO:0007669"/>
    <property type="project" value="InterPro"/>
</dbReference>
<proteinExistence type="predicted"/>
<dbReference type="InterPro" id="IPR013035">
    <property type="entry name" value="PEP_carboxykinase_C"/>
</dbReference>
<gene>
    <name evidence="2" type="primary">pckA</name>
    <name evidence="2" type="ordered locus">COPRO5265_0282</name>
</gene>
<keyword evidence="2" id="KW-0808">Transferase</keyword>
<keyword evidence="2" id="KW-0670">Pyruvate</keyword>
<dbReference type="PANTHER" id="PTHR30031">
    <property type="entry name" value="PHOSPHOENOLPYRUVATE CARBOXYKINASE ATP"/>
    <property type="match status" value="1"/>
</dbReference>
<dbReference type="EC" id="4.1.1.49" evidence="2"/>
<dbReference type="AlphaFoldDB" id="B5Y7A2"/>
<dbReference type="eggNOG" id="COG1866">
    <property type="taxonomic scope" value="Bacteria"/>
</dbReference>
<dbReference type="Gene3D" id="3.90.228.20">
    <property type="match status" value="2"/>
</dbReference>
<keyword evidence="1" id="KW-0210">Decarboxylase</keyword>
<dbReference type="InterPro" id="IPR001272">
    <property type="entry name" value="PEP_carboxykinase_ATP"/>
</dbReference>
<dbReference type="GO" id="GO:0004612">
    <property type="term" value="F:phosphoenolpyruvate carboxykinase (ATP) activity"/>
    <property type="evidence" value="ECO:0007669"/>
    <property type="project" value="UniProtKB-EC"/>
</dbReference>
<dbReference type="Proteomes" id="UP000001732">
    <property type="component" value="Chromosome"/>
</dbReference>
<evidence type="ECO:0000256" key="1">
    <source>
        <dbReference type="ARBA" id="ARBA00022793"/>
    </source>
</evidence>
<dbReference type="PANTHER" id="PTHR30031:SF0">
    <property type="entry name" value="PHOSPHOENOLPYRUVATE CARBOXYKINASE (ATP)"/>
    <property type="match status" value="1"/>
</dbReference>
<keyword evidence="2" id="KW-0418">Kinase</keyword>
<dbReference type="EMBL" id="CP001145">
    <property type="protein sequence ID" value="ACI17322.1"/>
    <property type="molecule type" value="Genomic_DNA"/>
</dbReference>
<dbReference type="GO" id="GO:0006094">
    <property type="term" value="P:gluconeogenesis"/>
    <property type="evidence" value="ECO:0007669"/>
    <property type="project" value="InterPro"/>
</dbReference>
<dbReference type="RefSeq" id="WP_012543974.1">
    <property type="nucleotide sequence ID" value="NC_011295.1"/>
</dbReference>
<name>B5Y7A2_COPPD</name>
<protein>
    <submittedName>
        <fullName evidence="2">Phosphoenolpyruvate carboxykinase</fullName>
        <ecNumber evidence="2">4.1.1.49</ecNumber>
    </submittedName>
</protein>
<evidence type="ECO:0000313" key="2">
    <source>
        <dbReference type="EMBL" id="ACI17322.1"/>
    </source>
</evidence>
<dbReference type="OrthoDB" id="9806325at2"/>
<keyword evidence="2" id="KW-0456">Lyase</keyword>
<dbReference type="Pfam" id="PF01293">
    <property type="entry name" value="PEPCK_ATP"/>
    <property type="match status" value="1"/>
</dbReference>
<keyword evidence="3" id="KW-1185">Reference proteome</keyword>
<sequence>MWEKFFTDFSFMENPELSDLRQMAKKDEIPNRYGIPVYHSKIKSRSAKFTEYHYEITPDLETLFQEVFQHYQSRKWIKVERNIGQSPENLFRQLYIVPSEYARLAFMMTHNNFDPVGQKDPDIYIAAFPDWPDRRILVFPNLHFTMILGSDYYGESKMAGLRMAMHIMREERGGIGLHAGSKIYRVKNAQGQLTERGALIFGLSGTGKTTISVNSHNLVAPEGVEILQDDINMLTTKGNSYGTEKNFYVKTDSVSSTPELQDACLAEDAILENVYVSPEGEIDFDNMSISTNGRAVINRRRIPNTSDRIDLPQVNFFLFNTRRYDIPPVGKLTGPAQAAAFFMLGESTITSADDPTRVGETTRVVGFDPFIINKPEKSGNRLYEILSNHPIDVYIVNTGKIGGLDGIKITPEVTLKIVENIARGTIKWQYNEDLGYEIPVEVPGLDLSQFDPYKIYGKEEYKNMMEALRNDRRKHLQQFPDLYDQIKESI</sequence>
<dbReference type="GO" id="GO:0016301">
    <property type="term" value="F:kinase activity"/>
    <property type="evidence" value="ECO:0007669"/>
    <property type="project" value="UniProtKB-KW"/>
</dbReference>
<evidence type="ECO:0000313" key="3">
    <source>
        <dbReference type="Proteomes" id="UP000001732"/>
    </source>
</evidence>
<organism evidence="2 3">
    <name type="scientific">Coprothermobacter proteolyticus (strain ATCC 35245 / DSM 5265 / OCM 4 / BT)</name>
    <dbReference type="NCBI Taxonomy" id="309798"/>
    <lineage>
        <taxon>Bacteria</taxon>
        <taxon>Pseudomonadati</taxon>
        <taxon>Coprothermobacterota</taxon>
        <taxon>Coprothermobacteria</taxon>
        <taxon>Coprothermobacterales</taxon>
        <taxon>Coprothermobacteraceae</taxon>
        <taxon>Coprothermobacter</taxon>
    </lineage>
</organism>
<dbReference type="HOGENOM" id="CLU_536211_0_0_9"/>
<dbReference type="STRING" id="309798.COPRO5265_0282"/>
<dbReference type="KEGG" id="cpo:COPRO5265_0282"/>
<reference evidence="2 3" key="2">
    <citation type="journal article" date="2014" name="Genome Announc.">
        <title>Complete Genome Sequence of Coprothermobacter proteolyticus DSM 5265.</title>
        <authorList>
            <person name="Alexiev A."/>
            <person name="Coil D.A."/>
            <person name="Badger J.H."/>
            <person name="Enticknap J."/>
            <person name="Ward N."/>
            <person name="Robb F.T."/>
            <person name="Eisen J.A."/>
        </authorList>
    </citation>
    <scope>NUCLEOTIDE SEQUENCE [LARGE SCALE GENOMIC DNA]</scope>
    <source>
        <strain evidence="3">ATCC 35245 / DSM 5265 / OCM 4 / BT</strain>
    </source>
</reference>
<dbReference type="SUPFAM" id="SSF53795">
    <property type="entry name" value="PEP carboxykinase-like"/>
    <property type="match status" value="1"/>
</dbReference>
<accession>B5Y7A2</accession>
<dbReference type="GO" id="GO:0005829">
    <property type="term" value="C:cytosol"/>
    <property type="evidence" value="ECO:0007669"/>
    <property type="project" value="TreeGrafter"/>
</dbReference>
<dbReference type="NCBIfam" id="NF006821">
    <property type="entry name" value="PRK09344.1-3"/>
    <property type="match status" value="1"/>
</dbReference>
<reference evidence="3" key="1">
    <citation type="submission" date="2008-08" db="EMBL/GenBank/DDBJ databases">
        <title>The complete genome sequence of Coprothermobacter proteolyticus strain ATCC 5245 / DSM 5265 / BT.</title>
        <authorList>
            <person name="Dodson R.J."/>
            <person name="Durkin A.S."/>
            <person name="Wu M."/>
            <person name="Eisen J."/>
            <person name="Sutton G."/>
        </authorList>
    </citation>
    <scope>NUCLEOTIDE SEQUENCE [LARGE SCALE GENOMIC DNA]</scope>
    <source>
        <strain evidence="3">ATCC 35245 / DSM 5265 / OCM 4 / BT</strain>
    </source>
</reference>